<protein>
    <submittedName>
        <fullName evidence="6">AraC-type DNA-binding protein</fullName>
    </submittedName>
</protein>
<keyword evidence="7" id="KW-1185">Reference proteome</keyword>
<dbReference type="SUPFAM" id="SSF51215">
    <property type="entry name" value="Regulatory protein AraC"/>
    <property type="match status" value="1"/>
</dbReference>
<evidence type="ECO:0000313" key="6">
    <source>
        <dbReference type="EMBL" id="SEB31906.1"/>
    </source>
</evidence>
<comment type="function">
    <text evidence="4">Regulatory protein of the TOL plasmid xyl operons. XylS activates the xylXYZLTEGFJQKIH operon required for the degradation of toluene, m-xylene and p-xylene.</text>
</comment>
<dbReference type="InterPro" id="IPR009057">
    <property type="entry name" value="Homeodomain-like_sf"/>
</dbReference>
<dbReference type="Pfam" id="PF12833">
    <property type="entry name" value="HTH_18"/>
    <property type="match status" value="1"/>
</dbReference>
<dbReference type="EMBL" id="FNTC01000001">
    <property type="protein sequence ID" value="SEB31906.1"/>
    <property type="molecule type" value="Genomic_DNA"/>
</dbReference>
<evidence type="ECO:0000256" key="4">
    <source>
        <dbReference type="ARBA" id="ARBA00037345"/>
    </source>
</evidence>
<dbReference type="Gene3D" id="1.10.10.60">
    <property type="entry name" value="Homeodomain-like"/>
    <property type="match status" value="2"/>
</dbReference>
<keyword evidence="1" id="KW-0805">Transcription regulation</keyword>
<dbReference type="SUPFAM" id="SSF46689">
    <property type="entry name" value="Homeodomain-like"/>
    <property type="match status" value="2"/>
</dbReference>
<evidence type="ECO:0000256" key="3">
    <source>
        <dbReference type="ARBA" id="ARBA00023163"/>
    </source>
</evidence>
<gene>
    <name evidence="6" type="ORF">SAMN04490187_0286</name>
</gene>
<keyword evidence="2 6" id="KW-0238">DNA-binding</keyword>
<organism evidence="6 7">
    <name type="scientific">Pseudomonas jessenii</name>
    <dbReference type="NCBI Taxonomy" id="77298"/>
    <lineage>
        <taxon>Bacteria</taxon>
        <taxon>Pseudomonadati</taxon>
        <taxon>Pseudomonadota</taxon>
        <taxon>Gammaproteobacteria</taxon>
        <taxon>Pseudomonadales</taxon>
        <taxon>Pseudomonadaceae</taxon>
        <taxon>Pseudomonas</taxon>
    </lineage>
</organism>
<reference evidence="7" key="1">
    <citation type="submission" date="2016-10" db="EMBL/GenBank/DDBJ databases">
        <authorList>
            <person name="Varghese N."/>
            <person name="Submissions S."/>
        </authorList>
    </citation>
    <scope>NUCLEOTIDE SEQUENCE [LARGE SCALE GENOMIC DNA]</scope>
    <source>
        <strain evidence="7">BS3660</strain>
    </source>
</reference>
<name>A0A231FX56_PSEJE</name>
<dbReference type="GO" id="GO:0003700">
    <property type="term" value="F:DNA-binding transcription factor activity"/>
    <property type="evidence" value="ECO:0007669"/>
    <property type="project" value="InterPro"/>
</dbReference>
<dbReference type="PROSITE" id="PS01124">
    <property type="entry name" value="HTH_ARAC_FAMILY_2"/>
    <property type="match status" value="1"/>
</dbReference>
<evidence type="ECO:0000256" key="1">
    <source>
        <dbReference type="ARBA" id="ARBA00023015"/>
    </source>
</evidence>
<keyword evidence="3" id="KW-0804">Transcription</keyword>
<dbReference type="GO" id="GO:0043565">
    <property type="term" value="F:sequence-specific DNA binding"/>
    <property type="evidence" value="ECO:0007669"/>
    <property type="project" value="InterPro"/>
</dbReference>
<dbReference type="AlphaFoldDB" id="A0A231FX56"/>
<dbReference type="RefSeq" id="WP_090451695.1">
    <property type="nucleotide sequence ID" value="NZ_FNTC01000001.1"/>
</dbReference>
<dbReference type="InterPro" id="IPR018060">
    <property type="entry name" value="HTH_AraC"/>
</dbReference>
<evidence type="ECO:0000259" key="5">
    <source>
        <dbReference type="PROSITE" id="PS01124"/>
    </source>
</evidence>
<sequence length="290" mass="31747">MDRLSTLLSQFGVRANLFYSGMLCGVASYDGADQRGHIHLLQAGSVTLKGPGRSELLITRPSLIFLPRPSRHQLIASETEGAQLLCASMLFDGGASNPISASLPDLLVLPLDELPLLADTLRWLFGEAGAGHCGREAVLDRLFELLIILLFRHLLDHHQLSTGMMAGLADVRLSRSLIQMHNQPQRAWSVAELANESNMSRAAFAVHFRAVLGQTPLDYLLSWRISLAQKRLREGRPITLIADEVGYESPSALARAFRRKTGCSPRDWMKSLALEGRVLAGDGDDLNASS</sequence>
<evidence type="ECO:0000256" key="2">
    <source>
        <dbReference type="ARBA" id="ARBA00023125"/>
    </source>
</evidence>
<dbReference type="PANTHER" id="PTHR46796:SF7">
    <property type="entry name" value="ARAC FAMILY TRANSCRIPTIONAL REGULATOR"/>
    <property type="match status" value="1"/>
</dbReference>
<dbReference type="Proteomes" id="UP000198542">
    <property type="component" value="Unassembled WGS sequence"/>
</dbReference>
<dbReference type="InterPro" id="IPR032783">
    <property type="entry name" value="AraC_lig"/>
</dbReference>
<evidence type="ECO:0000313" key="7">
    <source>
        <dbReference type="Proteomes" id="UP000198542"/>
    </source>
</evidence>
<dbReference type="SMART" id="SM00342">
    <property type="entry name" value="HTH_ARAC"/>
    <property type="match status" value="1"/>
</dbReference>
<dbReference type="Pfam" id="PF12852">
    <property type="entry name" value="Cupin_6"/>
    <property type="match status" value="1"/>
</dbReference>
<proteinExistence type="predicted"/>
<feature type="domain" description="HTH araC/xylS-type" evidence="5">
    <location>
        <begin position="174"/>
        <end position="271"/>
    </location>
</feature>
<dbReference type="InterPro" id="IPR037923">
    <property type="entry name" value="HTH-like"/>
</dbReference>
<accession>A0A231FX56</accession>
<dbReference type="PANTHER" id="PTHR46796">
    <property type="entry name" value="HTH-TYPE TRANSCRIPTIONAL ACTIVATOR RHAS-RELATED"/>
    <property type="match status" value="1"/>
</dbReference>
<dbReference type="InterPro" id="IPR050204">
    <property type="entry name" value="AraC_XylS_family_regulators"/>
</dbReference>